<comment type="caution">
    <text evidence="6">The sequence shown here is derived from an EMBL/GenBank/DDBJ whole genome shotgun (WGS) entry which is preliminary data.</text>
</comment>
<dbReference type="InterPro" id="IPR012678">
    <property type="entry name" value="Ribosomal_uL23/eL15/eS24_sf"/>
</dbReference>
<feature type="compositionally biased region" description="Polar residues" evidence="5">
    <location>
        <begin position="193"/>
        <end position="204"/>
    </location>
</feature>
<dbReference type="EMBL" id="BDIP01002249">
    <property type="protein sequence ID" value="GCA63084.1"/>
    <property type="molecule type" value="Genomic_DNA"/>
</dbReference>
<dbReference type="NCBIfam" id="NF003269">
    <property type="entry name" value="PRK04243.1"/>
    <property type="match status" value="1"/>
</dbReference>
<dbReference type="Proteomes" id="UP000265618">
    <property type="component" value="Unassembled WGS sequence"/>
</dbReference>
<dbReference type="Gene3D" id="3.40.1120.10">
    <property type="entry name" value="Ribosomal protein l15e"/>
    <property type="match status" value="1"/>
</dbReference>
<keyword evidence="7" id="KW-1185">Reference proteome</keyword>
<dbReference type="GO" id="GO:0002181">
    <property type="term" value="P:cytoplasmic translation"/>
    <property type="evidence" value="ECO:0007669"/>
    <property type="project" value="TreeGrafter"/>
</dbReference>
<dbReference type="GO" id="GO:0003723">
    <property type="term" value="F:RNA binding"/>
    <property type="evidence" value="ECO:0007669"/>
    <property type="project" value="TreeGrafter"/>
</dbReference>
<keyword evidence="3 4" id="KW-0687">Ribonucleoprotein</keyword>
<name>A0A391NMN5_9EUKA</name>
<dbReference type="OrthoDB" id="10255148at2759"/>
<sequence>MGAYKFLNEIWRNKQSDALRFLNRLRVWEYRQLPAVIRVSKPTRTEKAHQLGYKARQGVSIYRVRIRRGGRKRNVKHGINYGKPRNIGINEQKHFRNLRSVSEERVGRRCGNLRVLSSYYVAQDGSYKWFEVICVDPQHKAVRQDPELNWIVNAVHKHRELRGMTSAGREGRGLHSRRHGTSKLRPSRRATWKHNNTQSLRRYR</sequence>
<evidence type="ECO:0000256" key="5">
    <source>
        <dbReference type="SAM" id="MobiDB-lite"/>
    </source>
</evidence>
<proteinExistence type="inferred from homology"/>
<gene>
    <name evidence="6" type="ORF">KIPB_007752</name>
</gene>
<keyword evidence="2 4" id="KW-0689">Ribosomal protein</keyword>
<reference evidence="6 7" key="1">
    <citation type="journal article" date="2018" name="PLoS ONE">
        <title>The draft genome of Kipferlia bialata reveals reductive genome evolution in fornicate parasites.</title>
        <authorList>
            <person name="Tanifuji G."/>
            <person name="Takabayashi S."/>
            <person name="Kume K."/>
            <person name="Takagi M."/>
            <person name="Nakayama T."/>
            <person name="Kamikawa R."/>
            <person name="Inagaki Y."/>
            <person name="Hashimoto T."/>
        </authorList>
    </citation>
    <scope>NUCLEOTIDE SEQUENCE [LARGE SCALE GENOMIC DNA]</scope>
    <source>
        <strain evidence="6">NY0173</strain>
    </source>
</reference>
<protein>
    <recommendedName>
        <fullName evidence="4">Ribosomal protein L15</fullName>
    </recommendedName>
</protein>
<evidence type="ECO:0000313" key="7">
    <source>
        <dbReference type="Proteomes" id="UP000265618"/>
    </source>
</evidence>
<feature type="compositionally biased region" description="Basic residues" evidence="5">
    <location>
        <begin position="174"/>
        <end position="192"/>
    </location>
</feature>
<dbReference type="InterPro" id="IPR024794">
    <property type="entry name" value="Rbsml_eL15_core_dom_sf"/>
</dbReference>
<dbReference type="PANTHER" id="PTHR11847">
    <property type="entry name" value="RIBOSOMAL PROTEIN L15"/>
    <property type="match status" value="1"/>
</dbReference>
<feature type="region of interest" description="Disordered" evidence="5">
    <location>
        <begin position="161"/>
        <end position="204"/>
    </location>
</feature>
<dbReference type="SUPFAM" id="SSF54189">
    <property type="entry name" value="Ribosomal proteins S24e, L23 and L15e"/>
    <property type="match status" value="1"/>
</dbReference>
<dbReference type="Pfam" id="PF00827">
    <property type="entry name" value="Ribosomal_L15e"/>
    <property type="match status" value="1"/>
</dbReference>
<dbReference type="AlphaFoldDB" id="A0A391NMN5"/>
<evidence type="ECO:0000313" key="6">
    <source>
        <dbReference type="EMBL" id="GCA63084.1"/>
    </source>
</evidence>
<organism evidence="6 7">
    <name type="scientific">Kipferlia bialata</name>
    <dbReference type="NCBI Taxonomy" id="797122"/>
    <lineage>
        <taxon>Eukaryota</taxon>
        <taxon>Metamonada</taxon>
        <taxon>Carpediemonas-like organisms</taxon>
        <taxon>Kipferlia</taxon>
    </lineage>
</organism>
<evidence type="ECO:0000256" key="1">
    <source>
        <dbReference type="ARBA" id="ARBA00006857"/>
    </source>
</evidence>
<dbReference type="PANTHER" id="PTHR11847:SF4">
    <property type="entry name" value="LARGE RIBOSOMAL SUBUNIT PROTEIN EL15"/>
    <property type="match status" value="1"/>
</dbReference>
<comment type="similarity">
    <text evidence="1 4">Belongs to the eukaryotic ribosomal protein eL15 family.</text>
</comment>
<dbReference type="FunFam" id="3.40.1120.10:FF:000001">
    <property type="entry name" value="Ribosomal protein L15"/>
    <property type="match status" value="1"/>
</dbReference>
<dbReference type="SMART" id="SM01384">
    <property type="entry name" value="Ribosomal_L15e"/>
    <property type="match status" value="1"/>
</dbReference>
<accession>A0A391NMN5</accession>
<dbReference type="InterPro" id="IPR000439">
    <property type="entry name" value="Ribosomal_eL15"/>
</dbReference>
<evidence type="ECO:0000256" key="4">
    <source>
        <dbReference type="RuleBase" id="RU000663"/>
    </source>
</evidence>
<dbReference type="GO" id="GO:0003735">
    <property type="term" value="F:structural constituent of ribosome"/>
    <property type="evidence" value="ECO:0007669"/>
    <property type="project" value="InterPro"/>
</dbReference>
<evidence type="ECO:0000256" key="3">
    <source>
        <dbReference type="ARBA" id="ARBA00023274"/>
    </source>
</evidence>
<evidence type="ECO:0000256" key="2">
    <source>
        <dbReference type="ARBA" id="ARBA00022980"/>
    </source>
</evidence>
<dbReference type="GO" id="GO:0022625">
    <property type="term" value="C:cytosolic large ribosomal subunit"/>
    <property type="evidence" value="ECO:0007669"/>
    <property type="project" value="TreeGrafter"/>
</dbReference>